<dbReference type="InterPro" id="IPR051532">
    <property type="entry name" value="Ester_Hydrolysis_Enzymes"/>
</dbReference>
<dbReference type="CDD" id="cd04506">
    <property type="entry name" value="SGNH_hydrolase_YpmR_like"/>
    <property type="match status" value="1"/>
</dbReference>
<sequence>MDCSTVKKGWMPMSKVKETIKIILVVAVLAVGVFFGVNYLLHPQNESATTTPTTTKKTTAKKTPHKAKINLVAVGDSLTEGVGDESEGGYVGQIKKTLTTKQKLKVTTTNAGKSGDRSDQILARINKSKVLQQKIAKADVITVTVGGNDLLQTLEGSLTSNNTAKNNATVAKAQTLYANKLTKLFNKLQSLNGTASVFVFSIYNPIYVNFPNVTSITHYISQWNDQTQTTVSQYKHTYFMDINWTMSHGQYKTAAQIRKLKKAASATTLTSLTSSKAITGALETENKTNDLISTADNFHPNKRGYRVFTTKLYQTMMAHDAWLIKK</sequence>
<evidence type="ECO:0000259" key="2">
    <source>
        <dbReference type="Pfam" id="PF13472"/>
    </source>
</evidence>
<keyword evidence="1" id="KW-0472">Membrane</keyword>
<evidence type="ECO:0000313" key="5">
    <source>
        <dbReference type="Proteomes" id="UP000076882"/>
    </source>
</evidence>
<feature type="domain" description="SGNH hydrolase-type esterase" evidence="2">
    <location>
        <begin position="73"/>
        <end position="307"/>
    </location>
</feature>
<dbReference type="PATRIC" id="fig|1590.166.peg.1817"/>
<dbReference type="InterPro" id="IPR036514">
    <property type="entry name" value="SGNH_hydro_sf"/>
</dbReference>
<dbReference type="InterPro" id="IPR013830">
    <property type="entry name" value="SGNH_hydro"/>
</dbReference>
<dbReference type="PANTHER" id="PTHR30383">
    <property type="entry name" value="THIOESTERASE 1/PROTEASE 1/LYSOPHOSPHOLIPASE L1"/>
    <property type="match status" value="1"/>
</dbReference>
<evidence type="ECO:0000313" key="4">
    <source>
        <dbReference type="EMBL" id="KZU91960.1"/>
    </source>
</evidence>
<gene>
    <name evidence="4" type="ORF">Lp19_3246</name>
    <name evidence="3" type="ORF">Nizo2260_2887</name>
</gene>
<evidence type="ECO:0000256" key="1">
    <source>
        <dbReference type="SAM" id="Phobius"/>
    </source>
</evidence>
<evidence type="ECO:0000313" key="6">
    <source>
        <dbReference type="Proteomes" id="UP000076989"/>
    </source>
</evidence>
<name>A0A0R2G383_LACPN</name>
<comment type="caution">
    <text evidence="4">The sequence shown here is derived from an EMBL/GenBank/DDBJ whole genome shotgun (WGS) entry which is preliminary data.</text>
</comment>
<keyword evidence="1" id="KW-1133">Transmembrane helix</keyword>
<evidence type="ECO:0000313" key="3">
    <source>
        <dbReference type="EMBL" id="KZU01459.1"/>
    </source>
</evidence>
<feature type="transmembrane region" description="Helical" evidence="1">
    <location>
        <begin position="20"/>
        <end position="41"/>
    </location>
</feature>
<dbReference type="EMBL" id="LUWI01000038">
    <property type="protein sequence ID" value="KZU01459.1"/>
    <property type="molecule type" value="Genomic_DNA"/>
</dbReference>
<dbReference type="EMBL" id="LUXM01000040">
    <property type="protein sequence ID" value="KZU91960.1"/>
    <property type="molecule type" value="Genomic_DNA"/>
</dbReference>
<accession>A0A0R2G383</accession>
<dbReference type="Gene3D" id="3.40.50.1110">
    <property type="entry name" value="SGNH hydrolase"/>
    <property type="match status" value="1"/>
</dbReference>
<dbReference type="Proteomes" id="UP000076882">
    <property type="component" value="Unassembled WGS sequence"/>
</dbReference>
<dbReference type="PANTHER" id="PTHR30383:SF27">
    <property type="entry name" value="SPORE GERMINATION LIPASE LIPC"/>
    <property type="match status" value="1"/>
</dbReference>
<organism evidence="4 5">
    <name type="scientific">Lactiplantibacillus plantarum</name>
    <name type="common">Lactobacillus plantarum</name>
    <dbReference type="NCBI Taxonomy" id="1590"/>
    <lineage>
        <taxon>Bacteria</taxon>
        <taxon>Bacillati</taxon>
        <taxon>Bacillota</taxon>
        <taxon>Bacilli</taxon>
        <taxon>Lactobacillales</taxon>
        <taxon>Lactobacillaceae</taxon>
        <taxon>Lactiplantibacillus</taxon>
    </lineage>
</organism>
<dbReference type="RefSeq" id="WP_022638670.1">
    <property type="nucleotide sequence ID" value="NZ_JALDYU010000007.1"/>
</dbReference>
<reference evidence="5 6" key="1">
    <citation type="submission" date="2016-03" db="EMBL/GenBank/DDBJ databases">
        <title>Comparative genomics of 54 Lactobacillus plantarum strains reveals genomic uncoupling from niche constraints.</title>
        <authorList>
            <person name="Martino M.E."/>
        </authorList>
    </citation>
    <scope>NUCLEOTIDE SEQUENCE [LARGE SCALE GENOMIC DNA]</scope>
    <source>
        <strain evidence="4 5">19.1</strain>
        <strain evidence="3 6">Nizo2260</strain>
    </source>
</reference>
<dbReference type="SUPFAM" id="SSF52266">
    <property type="entry name" value="SGNH hydrolase"/>
    <property type="match status" value="1"/>
</dbReference>
<keyword evidence="1" id="KW-0812">Transmembrane</keyword>
<dbReference type="Proteomes" id="UP000076989">
    <property type="component" value="Unassembled WGS sequence"/>
</dbReference>
<proteinExistence type="predicted"/>
<dbReference type="GO" id="GO:0004622">
    <property type="term" value="F:phosphatidylcholine lysophospholipase activity"/>
    <property type="evidence" value="ECO:0007669"/>
    <property type="project" value="TreeGrafter"/>
</dbReference>
<protein>
    <submittedName>
        <fullName evidence="4">Lipase/Acylhydrolase with GDSL-likemotif</fullName>
    </submittedName>
</protein>
<dbReference type="Pfam" id="PF13472">
    <property type="entry name" value="Lipase_GDSL_2"/>
    <property type="match status" value="1"/>
</dbReference>
<keyword evidence="4" id="KW-0378">Hydrolase</keyword>
<dbReference type="AlphaFoldDB" id="A0A0R2G383"/>